<sequence>MTEARRYIRLLLSDLKTELQRLEMWSDQYPSAEAMASTEPFAVDTLALEEWIQFIFMARLEAILDAGAPLPVSCEIAPYAEQCLQHKTDSADLLRIIGKIDIMVTRTD</sequence>
<dbReference type="PIRSF" id="PIRSF006257">
    <property type="entry name" value="UCP006257"/>
    <property type="match status" value="1"/>
</dbReference>
<evidence type="ECO:0000313" key="3">
    <source>
        <dbReference type="Proteomes" id="UP001595617"/>
    </source>
</evidence>
<comment type="caution">
    <text evidence="2">The sequence shown here is derived from an EMBL/GenBank/DDBJ whole genome shotgun (WGS) entry which is preliminary data.</text>
</comment>
<keyword evidence="3" id="KW-1185">Reference proteome</keyword>
<gene>
    <name evidence="2" type="ORF">ACFOOG_14350</name>
</gene>
<accession>A0ABV8A0L1</accession>
<feature type="domain" description="YqcC-like" evidence="1">
    <location>
        <begin position="9"/>
        <end position="101"/>
    </location>
</feature>
<dbReference type="Proteomes" id="UP001595617">
    <property type="component" value="Unassembled WGS sequence"/>
</dbReference>
<dbReference type="SUPFAM" id="SSF158452">
    <property type="entry name" value="YqcC-like"/>
    <property type="match status" value="1"/>
</dbReference>
<dbReference type="EMBL" id="JBHRYR010000004">
    <property type="protein sequence ID" value="MFC3854021.1"/>
    <property type="molecule type" value="Genomic_DNA"/>
</dbReference>
<name>A0ABV8A0L1_9GAMM</name>
<dbReference type="InterPro" id="IPR007384">
    <property type="entry name" value="UCP006257"/>
</dbReference>
<evidence type="ECO:0000313" key="2">
    <source>
        <dbReference type="EMBL" id="MFC3854021.1"/>
    </source>
</evidence>
<dbReference type="Gene3D" id="1.20.1440.40">
    <property type="entry name" value="YqcC-like"/>
    <property type="match status" value="1"/>
</dbReference>
<reference evidence="3" key="1">
    <citation type="journal article" date="2019" name="Int. J. Syst. Evol. Microbiol.">
        <title>The Global Catalogue of Microorganisms (GCM) 10K type strain sequencing project: providing services to taxonomists for standard genome sequencing and annotation.</title>
        <authorList>
            <consortium name="The Broad Institute Genomics Platform"/>
            <consortium name="The Broad Institute Genome Sequencing Center for Infectious Disease"/>
            <person name="Wu L."/>
            <person name="Ma J."/>
        </authorList>
    </citation>
    <scope>NUCLEOTIDE SEQUENCE [LARGE SCALE GENOMIC DNA]</scope>
    <source>
        <strain evidence="3">IBRC 10765</strain>
    </source>
</reference>
<proteinExistence type="predicted"/>
<dbReference type="PANTHER" id="PTHR39586">
    <property type="entry name" value="CYTOPLASMIC PROTEIN-RELATED"/>
    <property type="match status" value="1"/>
</dbReference>
<dbReference type="RefSeq" id="WP_380697884.1">
    <property type="nucleotide sequence ID" value="NZ_JBHRYR010000004.1"/>
</dbReference>
<protein>
    <submittedName>
        <fullName evidence="2">YqcC family protein</fullName>
    </submittedName>
</protein>
<evidence type="ECO:0000259" key="1">
    <source>
        <dbReference type="Pfam" id="PF04287"/>
    </source>
</evidence>
<dbReference type="InterPro" id="IPR036814">
    <property type="entry name" value="YqcC-like_sf"/>
</dbReference>
<dbReference type="Pfam" id="PF04287">
    <property type="entry name" value="DUF446"/>
    <property type="match status" value="1"/>
</dbReference>
<organism evidence="2 3">
    <name type="scientific">Saccharospirillum mangrovi</name>
    <dbReference type="NCBI Taxonomy" id="2161747"/>
    <lineage>
        <taxon>Bacteria</taxon>
        <taxon>Pseudomonadati</taxon>
        <taxon>Pseudomonadota</taxon>
        <taxon>Gammaproteobacteria</taxon>
        <taxon>Oceanospirillales</taxon>
        <taxon>Saccharospirillaceae</taxon>
        <taxon>Saccharospirillum</taxon>
    </lineage>
</organism>
<dbReference type="InterPro" id="IPR023376">
    <property type="entry name" value="YqcC-like_dom"/>
</dbReference>
<dbReference type="PANTHER" id="PTHR39586:SF1">
    <property type="entry name" value="CYTOPLASMIC PROTEIN"/>
    <property type="match status" value="1"/>
</dbReference>